<feature type="region of interest" description="Disordered" evidence="6">
    <location>
        <begin position="176"/>
        <end position="210"/>
    </location>
</feature>
<keyword evidence="3" id="KW-0378">Hydrolase</keyword>
<evidence type="ECO:0000256" key="6">
    <source>
        <dbReference type="SAM" id="MobiDB-lite"/>
    </source>
</evidence>
<evidence type="ECO:0000259" key="8">
    <source>
        <dbReference type="PROSITE" id="PS50142"/>
    </source>
</evidence>
<feature type="domain" description="DRBM" evidence="7">
    <location>
        <begin position="291"/>
        <end position="327"/>
    </location>
</feature>
<comment type="caution">
    <text evidence="9">The sequence shown here is derived from an EMBL/GenBank/DDBJ whole genome shotgun (WGS) entry which is preliminary data.</text>
</comment>
<dbReference type="PANTHER" id="PTHR11207:SF0">
    <property type="entry name" value="RIBONUCLEASE 3"/>
    <property type="match status" value="1"/>
</dbReference>
<evidence type="ECO:0000313" key="9">
    <source>
        <dbReference type="EMBL" id="KAL0580533.1"/>
    </source>
</evidence>
<feature type="compositionally biased region" description="Polar residues" evidence="6">
    <location>
        <begin position="251"/>
        <end position="273"/>
    </location>
</feature>
<evidence type="ECO:0000256" key="3">
    <source>
        <dbReference type="ARBA" id="ARBA00022801"/>
    </source>
</evidence>
<name>A0ABR3FYA4_9AGAR</name>
<feature type="region of interest" description="Disordered" evidence="6">
    <location>
        <begin position="250"/>
        <end position="273"/>
    </location>
</feature>
<dbReference type="InterPro" id="IPR014720">
    <property type="entry name" value="dsRBD_dom"/>
</dbReference>
<dbReference type="PANTHER" id="PTHR11207">
    <property type="entry name" value="RIBONUCLEASE III"/>
    <property type="match status" value="1"/>
</dbReference>
<dbReference type="EMBL" id="JBAHYK010000029">
    <property type="protein sequence ID" value="KAL0580533.1"/>
    <property type="molecule type" value="Genomic_DNA"/>
</dbReference>
<reference evidence="9 10" key="1">
    <citation type="submission" date="2024-02" db="EMBL/GenBank/DDBJ databases">
        <title>A draft genome for the cacao thread blight pathogen Marasmius crinis-equi.</title>
        <authorList>
            <person name="Cohen S.P."/>
            <person name="Baruah I.K."/>
            <person name="Amoako-Attah I."/>
            <person name="Bukari Y."/>
            <person name="Meinhardt L.W."/>
            <person name="Bailey B.A."/>
        </authorList>
    </citation>
    <scope>NUCLEOTIDE SEQUENCE [LARGE SCALE GENOMIC DNA]</scope>
    <source>
        <strain evidence="9 10">GH-76</strain>
    </source>
</reference>
<dbReference type="SUPFAM" id="SSF54768">
    <property type="entry name" value="dsRNA-binding domain-like"/>
    <property type="match status" value="1"/>
</dbReference>
<dbReference type="Pfam" id="PF14622">
    <property type="entry name" value="Ribonucleas_3_3"/>
    <property type="match status" value="1"/>
</dbReference>
<organism evidence="9 10">
    <name type="scientific">Marasmius crinis-equi</name>
    <dbReference type="NCBI Taxonomy" id="585013"/>
    <lineage>
        <taxon>Eukaryota</taxon>
        <taxon>Fungi</taxon>
        <taxon>Dikarya</taxon>
        <taxon>Basidiomycota</taxon>
        <taxon>Agaricomycotina</taxon>
        <taxon>Agaricomycetes</taxon>
        <taxon>Agaricomycetidae</taxon>
        <taxon>Agaricales</taxon>
        <taxon>Marasmiineae</taxon>
        <taxon>Marasmiaceae</taxon>
        <taxon>Marasmius</taxon>
    </lineage>
</organism>
<evidence type="ECO:0000256" key="2">
    <source>
        <dbReference type="ARBA" id="ARBA00022759"/>
    </source>
</evidence>
<dbReference type="Proteomes" id="UP001465976">
    <property type="component" value="Unassembled WGS sequence"/>
</dbReference>
<evidence type="ECO:0000256" key="5">
    <source>
        <dbReference type="PROSITE-ProRule" id="PRU00266"/>
    </source>
</evidence>
<dbReference type="CDD" id="cd00593">
    <property type="entry name" value="RIBOc"/>
    <property type="match status" value="1"/>
</dbReference>
<evidence type="ECO:0000259" key="7">
    <source>
        <dbReference type="PROSITE" id="PS50137"/>
    </source>
</evidence>
<dbReference type="Gene3D" id="1.10.1520.10">
    <property type="entry name" value="Ribonuclease III domain"/>
    <property type="match status" value="1"/>
</dbReference>
<evidence type="ECO:0000256" key="1">
    <source>
        <dbReference type="ARBA" id="ARBA00022722"/>
    </source>
</evidence>
<accession>A0ABR3FYA4</accession>
<dbReference type="InterPro" id="IPR000999">
    <property type="entry name" value="RNase_III_dom"/>
</dbReference>
<keyword evidence="4 5" id="KW-0694">RNA-binding</keyword>
<keyword evidence="10" id="KW-1185">Reference proteome</keyword>
<dbReference type="SUPFAM" id="SSF69065">
    <property type="entry name" value="RNase III domain-like"/>
    <property type="match status" value="1"/>
</dbReference>
<evidence type="ECO:0000256" key="4">
    <source>
        <dbReference type="ARBA" id="ARBA00022884"/>
    </source>
</evidence>
<dbReference type="SMART" id="SM00535">
    <property type="entry name" value="RIBOc"/>
    <property type="match status" value="1"/>
</dbReference>
<dbReference type="PROSITE" id="PS50142">
    <property type="entry name" value="RNASE_3_2"/>
    <property type="match status" value="1"/>
</dbReference>
<dbReference type="Gene3D" id="3.30.160.20">
    <property type="match status" value="1"/>
</dbReference>
<feature type="compositionally biased region" description="Low complexity" evidence="6">
    <location>
        <begin position="177"/>
        <end position="204"/>
    </location>
</feature>
<keyword evidence="1" id="KW-0540">Nuclease</keyword>
<dbReference type="PROSITE" id="PS50137">
    <property type="entry name" value="DS_RBD"/>
    <property type="match status" value="1"/>
</dbReference>
<keyword evidence="2" id="KW-0255">Endonuclease</keyword>
<dbReference type="Pfam" id="PF00035">
    <property type="entry name" value="dsrm"/>
    <property type="match status" value="1"/>
</dbReference>
<gene>
    <name evidence="9" type="ORF">V5O48_001520</name>
</gene>
<evidence type="ECO:0000313" key="10">
    <source>
        <dbReference type="Proteomes" id="UP001465976"/>
    </source>
</evidence>
<proteinExistence type="predicted"/>
<dbReference type="InterPro" id="IPR036389">
    <property type="entry name" value="RNase_III_sf"/>
</dbReference>
<protein>
    <submittedName>
        <fullName evidence="9">Uncharacterized protein</fullName>
    </submittedName>
</protein>
<sequence length="329" mass="36226">MPAALKLSDDAPLPPLPKFRSKDIERKVFTHRSYYGRPNHVFEDQPDSPSPDNEKFEHLGDSVLSLVVTEMLLEMYPGLRVGPSTKTRALIVGNTTLANVSRRYQLPRRLYLHPAQAIALRASTHVQADVFEAVIGGLYTDQGLDGVKPWLKALFHPYAIAAYNIVRAQHGLCPVDQPQSSATSQSESSSSPSDSAPSSPQSGSELPLRHAGYSNPEVQVGYLALFNQTVTKRNLPLEWSYVTLKQHLDDTNGQMQNQGTSRRNRNGNGTQQDFFIDPDVVRQSVNMTPVWIVKAMVNGDCYGEGKGGTKKAAKNDAAKMGLRKLGIDL</sequence>
<feature type="domain" description="RNase III" evidence="8">
    <location>
        <begin position="19"/>
        <end position="143"/>
    </location>
</feature>